<evidence type="ECO:0000313" key="1">
    <source>
        <dbReference type="EMBL" id="QJI03392.1"/>
    </source>
</evidence>
<sequence length="65" mass="7072">MFYKEGADEAGRGAAKHTTPHHLCRLAGVPGRFGHIMAGPPYCQQPTIAQCDGYAKTVSKSMHRM</sequence>
<dbReference type="EMBL" id="MT145084">
    <property type="protein sequence ID" value="QJI03392.1"/>
    <property type="molecule type" value="Genomic_DNA"/>
</dbReference>
<organism evidence="1">
    <name type="scientific">viral metagenome</name>
    <dbReference type="NCBI Taxonomy" id="1070528"/>
    <lineage>
        <taxon>unclassified sequences</taxon>
        <taxon>metagenomes</taxon>
        <taxon>organismal metagenomes</taxon>
    </lineage>
</organism>
<reference evidence="1" key="1">
    <citation type="submission" date="2020-03" db="EMBL/GenBank/DDBJ databases">
        <title>The deep terrestrial virosphere.</title>
        <authorList>
            <person name="Holmfeldt K."/>
            <person name="Nilsson E."/>
            <person name="Simone D."/>
            <person name="Lopez-Fernandez M."/>
            <person name="Wu X."/>
            <person name="de Brujin I."/>
            <person name="Lundin D."/>
            <person name="Andersson A."/>
            <person name="Bertilsson S."/>
            <person name="Dopson M."/>
        </authorList>
    </citation>
    <scope>NUCLEOTIDE SEQUENCE</scope>
    <source>
        <strain evidence="1">TM448B04481</strain>
    </source>
</reference>
<protein>
    <submittedName>
        <fullName evidence="1">Uncharacterized protein</fullName>
    </submittedName>
</protein>
<name>A0A6M3Y028_9ZZZZ</name>
<gene>
    <name evidence="1" type="ORF">TM448B04481_0002</name>
</gene>
<proteinExistence type="predicted"/>
<accession>A0A6M3Y028</accession>
<dbReference type="AlphaFoldDB" id="A0A6M3Y028"/>